<protein>
    <recommendedName>
        <fullName evidence="6">Ubiquitin carboxyl-terminal hydrolase</fullName>
        <ecNumber evidence="6">3.4.19.12</ecNumber>
    </recommendedName>
</protein>
<evidence type="ECO:0000259" key="9">
    <source>
        <dbReference type="PROSITE" id="PS50271"/>
    </source>
</evidence>
<feature type="domain" description="USP" evidence="8">
    <location>
        <begin position="230"/>
        <end position="642"/>
    </location>
</feature>
<sequence length="716" mass="78440">ADHMVDNCKHVSRIKGCVDLGLLQPERWNCAVCSTTESVWACLHCPNIACGRYNEEHALKHHRDTKHPLSIEVNEKFVFCYVCDDYILNDNAAGDIKILRMALDAVAAQNLSILTNCSLRSRLLRSQAANPKQKAQNLMQADLTYTALMLHRRSRLSWSLRLWHSAMLRRRPETVVKLASALTAASSTSSSSRSSSGAVQTGRFGRASSANARDPAKTEKSAILILPGTTGLRNLGNTCYMNSVVQILSHTDSLAAYFIDHLTLNGDAGTGRGSAVASQTICKSPSCPAHLARQFGSGNGRKSLRRLTSVECLESVEQQQRQKASKQQQAASSSNSGGLSGGSHQANSVRNSEAIAYAAEDGPTGTLAEELHALFRVLWSGRRAVVSPQGLLTCVWRHVPFFRGYKQQDAQEFLCELLDRLQKELSQAQNIVSSTFQGSYLSTVRCLQCGRCSQTEDIFMDISLAFPESCHTGEQTECQLAELLKLFARETEIEDRSYLCETCNRSPMSQRAKRVPQYSKARQQLRIKRLPRVLRLHLKRFRWIGRAREKICARVCFTSQLDVSCLLPDGESAGEAGGGSNIYHLTGVVVHHGRGFQSGHYTSFCFNKATGSWLHCNDAFVQPSNLDEVLASQAYILFYTQDEQHDLPSTPASTSSGASSSVDRPPKRASTAARPASPPHAVATLNSGSNGPKITTLTVKRRRTGSSTGGSSIGRS</sequence>
<evidence type="ECO:0000313" key="11">
    <source>
        <dbReference type="Proteomes" id="UP000215902"/>
    </source>
</evidence>
<feature type="domain" description="UBP-type" evidence="9">
    <location>
        <begin position="6"/>
        <end position="103"/>
    </location>
</feature>
<feature type="compositionally biased region" description="Low complexity" evidence="7">
    <location>
        <begin position="648"/>
        <end position="661"/>
    </location>
</feature>
<dbReference type="InterPro" id="IPR028889">
    <property type="entry name" value="USP"/>
</dbReference>
<feature type="compositionally biased region" description="Low complexity" evidence="7">
    <location>
        <begin position="668"/>
        <end position="681"/>
    </location>
</feature>
<gene>
    <name evidence="10" type="ORF">BOX15_Mlig026068g2</name>
</gene>
<keyword evidence="6" id="KW-0788">Thiol protease</keyword>
<dbReference type="GO" id="GO:0004843">
    <property type="term" value="F:cysteine-type deubiquitinase activity"/>
    <property type="evidence" value="ECO:0007669"/>
    <property type="project" value="UniProtKB-UniRule"/>
</dbReference>
<evidence type="ECO:0000256" key="1">
    <source>
        <dbReference type="ARBA" id="ARBA00000707"/>
    </source>
</evidence>
<accession>A0A267DXF0</accession>
<evidence type="ECO:0000256" key="4">
    <source>
        <dbReference type="ARBA" id="ARBA00022833"/>
    </source>
</evidence>
<evidence type="ECO:0000256" key="5">
    <source>
        <dbReference type="PROSITE-ProRule" id="PRU00502"/>
    </source>
</evidence>
<keyword evidence="4" id="KW-0862">Zinc</keyword>
<dbReference type="EMBL" id="NIVC01003014">
    <property type="protein sequence ID" value="PAA53856.1"/>
    <property type="molecule type" value="Genomic_DNA"/>
</dbReference>
<feature type="compositionally biased region" description="Low complexity" evidence="7">
    <location>
        <begin position="187"/>
        <end position="196"/>
    </location>
</feature>
<dbReference type="PROSITE" id="PS50271">
    <property type="entry name" value="ZF_UBP"/>
    <property type="match status" value="1"/>
</dbReference>
<dbReference type="Pfam" id="PF00443">
    <property type="entry name" value="UCH"/>
    <property type="match status" value="1"/>
</dbReference>
<dbReference type="PANTHER" id="PTHR21646">
    <property type="entry name" value="UBIQUITIN CARBOXYL-TERMINAL HYDROLASE"/>
    <property type="match status" value="1"/>
</dbReference>
<dbReference type="EC" id="3.4.19.12" evidence="6"/>
<dbReference type="PROSITE" id="PS00972">
    <property type="entry name" value="USP_1"/>
    <property type="match status" value="1"/>
</dbReference>
<keyword evidence="6" id="KW-0833">Ubl conjugation pathway</keyword>
<evidence type="ECO:0000256" key="2">
    <source>
        <dbReference type="ARBA" id="ARBA00022723"/>
    </source>
</evidence>
<dbReference type="InterPro" id="IPR038765">
    <property type="entry name" value="Papain-like_cys_pep_sf"/>
</dbReference>
<name>A0A267DXF0_9PLAT</name>
<dbReference type="PROSITE" id="PS50235">
    <property type="entry name" value="USP_3"/>
    <property type="match status" value="1"/>
</dbReference>
<dbReference type="AlphaFoldDB" id="A0A267DXF0"/>
<dbReference type="STRING" id="282301.A0A267DXF0"/>
<dbReference type="OrthoDB" id="21192at2759"/>
<feature type="compositionally biased region" description="Low complexity" evidence="7">
    <location>
        <begin position="318"/>
        <end position="337"/>
    </location>
</feature>
<feature type="region of interest" description="Disordered" evidence="7">
    <location>
        <begin position="187"/>
        <end position="215"/>
    </location>
</feature>
<evidence type="ECO:0000259" key="8">
    <source>
        <dbReference type="PROSITE" id="PS50235"/>
    </source>
</evidence>
<evidence type="ECO:0000256" key="6">
    <source>
        <dbReference type="RuleBase" id="RU366025"/>
    </source>
</evidence>
<dbReference type="SUPFAM" id="SSF54001">
    <property type="entry name" value="Cysteine proteinases"/>
    <property type="match status" value="1"/>
</dbReference>
<dbReference type="InterPro" id="IPR013083">
    <property type="entry name" value="Znf_RING/FYVE/PHD"/>
</dbReference>
<dbReference type="GO" id="GO:0008270">
    <property type="term" value="F:zinc ion binding"/>
    <property type="evidence" value="ECO:0007669"/>
    <property type="project" value="UniProtKB-KW"/>
</dbReference>
<dbReference type="InterPro" id="IPR050185">
    <property type="entry name" value="Ub_carboxyl-term_hydrolase"/>
</dbReference>
<keyword evidence="2" id="KW-0479">Metal-binding</keyword>
<dbReference type="Gene3D" id="3.90.70.10">
    <property type="entry name" value="Cysteine proteinases"/>
    <property type="match status" value="1"/>
</dbReference>
<keyword evidence="6" id="KW-0645">Protease</keyword>
<dbReference type="SMART" id="SM00290">
    <property type="entry name" value="ZnF_UBP"/>
    <property type="match status" value="1"/>
</dbReference>
<reference evidence="10 11" key="1">
    <citation type="submission" date="2017-06" db="EMBL/GenBank/DDBJ databases">
        <title>A platform for efficient transgenesis in Macrostomum lignano, a flatworm model organism for stem cell research.</title>
        <authorList>
            <person name="Berezikov E."/>
        </authorList>
    </citation>
    <scope>NUCLEOTIDE SEQUENCE [LARGE SCALE GENOMIC DNA]</scope>
    <source>
        <strain evidence="10">DV1</strain>
        <tissue evidence="10">Whole organism</tissue>
    </source>
</reference>
<keyword evidence="3 5" id="KW-0863">Zinc-finger</keyword>
<feature type="region of interest" description="Disordered" evidence="7">
    <location>
        <begin position="646"/>
        <end position="716"/>
    </location>
</feature>
<keyword evidence="6" id="KW-0378">Hydrolase</keyword>
<dbReference type="InterPro" id="IPR001394">
    <property type="entry name" value="Peptidase_C19_UCH"/>
</dbReference>
<dbReference type="SUPFAM" id="SSF57850">
    <property type="entry name" value="RING/U-box"/>
    <property type="match status" value="1"/>
</dbReference>
<evidence type="ECO:0000256" key="3">
    <source>
        <dbReference type="ARBA" id="ARBA00022771"/>
    </source>
</evidence>
<comment type="caution">
    <text evidence="10">The sequence shown here is derived from an EMBL/GenBank/DDBJ whole genome shotgun (WGS) entry which is preliminary data.</text>
</comment>
<feature type="compositionally biased region" description="Polar residues" evidence="7">
    <location>
        <begin position="684"/>
        <end position="698"/>
    </location>
</feature>
<dbReference type="GO" id="GO:0006508">
    <property type="term" value="P:proteolysis"/>
    <property type="evidence" value="ECO:0007669"/>
    <property type="project" value="UniProtKB-KW"/>
</dbReference>
<dbReference type="InterPro" id="IPR001607">
    <property type="entry name" value="Znf_UBP"/>
</dbReference>
<dbReference type="Gene3D" id="3.30.40.10">
    <property type="entry name" value="Zinc/RING finger domain, C3HC4 (zinc finger)"/>
    <property type="match status" value="1"/>
</dbReference>
<evidence type="ECO:0000256" key="7">
    <source>
        <dbReference type="SAM" id="MobiDB-lite"/>
    </source>
</evidence>
<proteinExistence type="inferred from homology"/>
<comment type="similarity">
    <text evidence="6">Belongs to the peptidase C19 family.</text>
</comment>
<dbReference type="CDD" id="cd02257">
    <property type="entry name" value="Peptidase_C19"/>
    <property type="match status" value="1"/>
</dbReference>
<feature type="non-terminal residue" evidence="10">
    <location>
        <position position="1"/>
    </location>
</feature>
<dbReference type="PROSITE" id="PS00973">
    <property type="entry name" value="USP_2"/>
    <property type="match status" value="1"/>
</dbReference>
<evidence type="ECO:0000313" key="10">
    <source>
        <dbReference type="EMBL" id="PAA53856.1"/>
    </source>
</evidence>
<dbReference type="Proteomes" id="UP000215902">
    <property type="component" value="Unassembled WGS sequence"/>
</dbReference>
<feature type="compositionally biased region" description="Gly residues" evidence="7">
    <location>
        <begin position="707"/>
        <end position="716"/>
    </location>
</feature>
<keyword evidence="11" id="KW-1185">Reference proteome</keyword>
<dbReference type="PANTHER" id="PTHR21646:SF5">
    <property type="entry name" value="UBIQUITIN CARBOXYL-TERMINAL HYDROLASE-RELATED"/>
    <property type="match status" value="1"/>
</dbReference>
<dbReference type="Pfam" id="PF02148">
    <property type="entry name" value="zf-UBP"/>
    <property type="match status" value="1"/>
</dbReference>
<comment type="catalytic activity">
    <reaction evidence="1 6">
        <text>Thiol-dependent hydrolysis of ester, thioester, amide, peptide and isopeptide bonds formed by the C-terminal Gly of ubiquitin (a 76-residue protein attached to proteins as an intracellular targeting signal).</text>
        <dbReference type="EC" id="3.4.19.12"/>
    </reaction>
</comment>
<dbReference type="InterPro" id="IPR018200">
    <property type="entry name" value="USP_CS"/>
</dbReference>
<dbReference type="GO" id="GO:0016579">
    <property type="term" value="P:protein deubiquitination"/>
    <property type="evidence" value="ECO:0007669"/>
    <property type="project" value="InterPro"/>
</dbReference>
<organism evidence="10 11">
    <name type="scientific">Macrostomum lignano</name>
    <dbReference type="NCBI Taxonomy" id="282301"/>
    <lineage>
        <taxon>Eukaryota</taxon>
        <taxon>Metazoa</taxon>
        <taxon>Spiralia</taxon>
        <taxon>Lophotrochozoa</taxon>
        <taxon>Platyhelminthes</taxon>
        <taxon>Rhabditophora</taxon>
        <taxon>Macrostomorpha</taxon>
        <taxon>Macrostomida</taxon>
        <taxon>Macrostomidae</taxon>
        <taxon>Macrostomum</taxon>
    </lineage>
</organism>
<feature type="region of interest" description="Disordered" evidence="7">
    <location>
        <begin position="318"/>
        <end position="346"/>
    </location>
</feature>